<name>A0ACC2I9E8_9PLEO</name>
<reference evidence="1" key="1">
    <citation type="submission" date="2022-11" db="EMBL/GenBank/DDBJ databases">
        <title>Genome Sequence of Boeremia exigua.</title>
        <authorList>
            <person name="Buettner E."/>
        </authorList>
    </citation>
    <scope>NUCLEOTIDE SEQUENCE</scope>
    <source>
        <strain evidence="1">CU02</strain>
    </source>
</reference>
<evidence type="ECO:0000313" key="1">
    <source>
        <dbReference type="EMBL" id="KAJ8111814.1"/>
    </source>
</evidence>
<evidence type="ECO:0000313" key="2">
    <source>
        <dbReference type="Proteomes" id="UP001153331"/>
    </source>
</evidence>
<protein>
    <submittedName>
        <fullName evidence="1">Uncharacterized protein</fullName>
    </submittedName>
</protein>
<dbReference type="Proteomes" id="UP001153331">
    <property type="component" value="Unassembled WGS sequence"/>
</dbReference>
<accession>A0ACC2I9E8</accession>
<dbReference type="EMBL" id="JAPHNI010000373">
    <property type="protein sequence ID" value="KAJ8111814.1"/>
    <property type="molecule type" value="Genomic_DNA"/>
</dbReference>
<organism evidence="1 2">
    <name type="scientific">Boeremia exigua</name>
    <dbReference type="NCBI Taxonomy" id="749465"/>
    <lineage>
        <taxon>Eukaryota</taxon>
        <taxon>Fungi</taxon>
        <taxon>Dikarya</taxon>
        <taxon>Ascomycota</taxon>
        <taxon>Pezizomycotina</taxon>
        <taxon>Dothideomycetes</taxon>
        <taxon>Pleosporomycetidae</taxon>
        <taxon>Pleosporales</taxon>
        <taxon>Pleosporineae</taxon>
        <taxon>Didymellaceae</taxon>
        <taxon>Boeremia</taxon>
    </lineage>
</organism>
<proteinExistence type="predicted"/>
<keyword evidence="2" id="KW-1185">Reference proteome</keyword>
<comment type="caution">
    <text evidence="1">The sequence shown here is derived from an EMBL/GenBank/DDBJ whole genome shotgun (WGS) entry which is preliminary data.</text>
</comment>
<gene>
    <name evidence="1" type="ORF">OPT61_g5677</name>
</gene>
<sequence length="330" mass="36727">MEGKSAASAVQLRKRDAFKTPNPSKPAGKAATVSAAGPFKARKLDTPPLQPSSRAQKSTTKRRHREEKEEVHPLALAFKEKSQEYRQHLYSTAEAKINKDLNTLLSRLYESNLQAASPGPAEDDQASPLRLTVPAKYQRLVENLCRPLSSYRYNLQRTTPSGETERFQTTLHDRFQAFEDRVRAETEQIKELQRQWEGVVTEIFQLGVVCLGEADMAGLLSTADGGLAASKAAAPGHDGPAVKDKGKRKHVSFASPDLMALFPDFLFAVSEPQKAVSAAPVVSVEGVQRFEKEIAGLGQQHGAELRRLEMEHKAWWERKQRQLAKTLMEE</sequence>